<dbReference type="EMBL" id="STGY01000037">
    <property type="protein sequence ID" value="THV41904.1"/>
    <property type="molecule type" value="Genomic_DNA"/>
</dbReference>
<evidence type="ECO:0000313" key="3">
    <source>
        <dbReference type="EMBL" id="THV41904.1"/>
    </source>
</evidence>
<protein>
    <recommendedName>
        <fullName evidence="5">SAM-dependent methyltransferase</fullName>
    </recommendedName>
</protein>
<dbReference type="SUPFAM" id="SSF53335">
    <property type="entry name" value="S-adenosyl-L-methionine-dependent methyltransferases"/>
    <property type="match status" value="1"/>
</dbReference>
<evidence type="ECO:0000256" key="1">
    <source>
        <dbReference type="ARBA" id="ARBA00022603"/>
    </source>
</evidence>
<accession>A0A4S8QME8</accession>
<proteinExistence type="predicted"/>
<keyword evidence="4" id="KW-1185">Reference proteome</keyword>
<dbReference type="Proteomes" id="UP000308760">
    <property type="component" value="Unassembled WGS sequence"/>
</dbReference>
<dbReference type="GO" id="GO:0035243">
    <property type="term" value="F:protein-arginine omega-N symmetric methyltransferase activity"/>
    <property type="evidence" value="ECO:0007669"/>
    <property type="project" value="TreeGrafter"/>
</dbReference>
<name>A0A4S8QME8_9ACTN</name>
<evidence type="ECO:0000313" key="4">
    <source>
        <dbReference type="Proteomes" id="UP000308760"/>
    </source>
</evidence>
<gene>
    <name evidence="3" type="ORF">FAB82_09305</name>
</gene>
<dbReference type="InterPro" id="IPR029063">
    <property type="entry name" value="SAM-dependent_MTases_sf"/>
</dbReference>
<dbReference type="InterPro" id="IPR003788">
    <property type="entry name" value="NDUFAF7"/>
</dbReference>
<organism evidence="3 4">
    <name type="scientific">Glycomyces buryatensis</name>
    <dbReference type="NCBI Taxonomy" id="2570927"/>
    <lineage>
        <taxon>Bacteria</taxon>
        <taxon>Bacillati</taxon>
        <taxon>Actinomycetota</taxon>
        <taxon>Actinomycetes</taxon>
        <taxon>Glycomycetales</taxon>
        <taxon>Glycomycetaceae</taxon>
        <taxon>Glycomyces</taxon>
    </lineage>
</organism>
<dbReference type="AlphaFoldDB" id="A0A4S8QME8"/>
<dbReference type="GO" id="GO:0032259">
    <property type="term" value="P:methylation"/>
    <property type="evidence" value="ECO:0007669"/>
    <property type="project" value="UniProtKB-KW"/>
</dbReference>
<reference evidence="3 4" key="2">
    <citation type="submission" date="2019-05" db="EMBL/GenBank/DDBJ databases">
        <title>Glycomyces buryatensis sp. nov.</title>
        <authorList>
            <person name="Nikitina E."/>
        </authorList>
    </citation>
    <scope>NUCLEOTIDE SEQUENCE [LARGE SCALE GENOMIC DNA]</scope>
    <source>
        <strain evidence="3 4">18</strain>
    </source>
</reference>
<dbReference type="PANTHER" id="PTHR12049">
    <property type="entry name" value="PROTEIN ARGININE METHYLTRANSFERASE NDUFAF7, MITOCHONDRIAL"/>
    <property type="match status" value="1"/>
</dbReference>
<keyword evidence="1" id="KW-0489">Methyltransferase</keyword>
<evidence type="ECO:0008006" key="5">
    <source>
        <dbReference type="Google" id="ProtNLM"/>
    </source>
</evidence>
<dbReference type="OrthoDB" id="4856867at2"/>
<keyword evidence="2" id="KW-0808">Transferase</keyword>
<dbReference type="Gene3D" id="3.40.50.12710">
    <property type="match status" value="1"/>
</dbReference>
<dbReference type="InterPro" id="IPR038375">
    <property type="entry name" value="NDUFAF7_sf"/>
</dbReference>
<evidence type="ECO:0000256" key="2">
    <source>
        <dbReference type="ARBA" id="ARBA00022679"/>
    </source>
</evidence>
<comment type="caution">
    <text evidence="3">The sequence shown here is derived from an EMBL/GenBank/DDBJ whole genome shotgun (WGS) entry which is preliminary data.</text>
</comment>
<reference evidence="4" key="1">
    <citation type="submission" date="2019-04" db="EMBL/GenBank/DDBJ databases">
        <title>Nocardioides xinjiangensis sp. nov.</title>
        <authorList>
            <person name="Liu S."/>
        </authorList>
    </citation>
    <scope>NUCLEOTIDE SEQUENCE [LARGE SCALE GENOMIC DNA]</scope>
    <source>
        <strain evidence="4">18</strain>
    </source>
</reference>
<dbReference type="Pfam" id="PF02636">
    <property type="entry name" value="Methyltransf_28"/>
    <property type="match status" value="1"/>
</dbReference>
<dbReference type="PANTHER" id="PTHR12049:SF7">
    <property type="entry name" value="PROTEIN ARGININE METHYLTRANSFERASE NDUFAF7, MITOCHONDRIAL"/>
    <property type="match status" value="1"/>
</dbReference>
<sequence>MPGFERWRRAMTRSLYGPGGFYRREVPAHHFSTSAQTSTFADAIARLAGEVDEALGSPEIFDVVDVGAGDGELLTHLAGLLDERARLVAVELRPRPAGLPERIEWRAEIPSGVRGLLVACELLDNVPCDVAVVDPEGRVRYEEADELGETRLGEEIDDADAKWLAEWWPLREPGRRAELGAPREAMWRRLNDAVTAGSALAIDYGHTGETRPPAGTLAAFRDGRPVRPVPDGNCDITAHVAVDALGCDQLQTQRKALRALGLKTERPPLSQAYRDPTGYAMALAKATAATRLTDPGGLGAHWWMLSSRP</sequence>